<accession>A0A061FE20</accession>
<dbReference type="Proteomes" id="UP000026915">
    <property type="component" value="Chromosome 7"/>
</dbReference>
<dbReference type="Gramene" id="EOY12699">
    <property type="protein sequence ID" value="EOY12699"/>
    <property type="gene ID" value="TCM_031217"/>
</dbReference>
<dbReference type="EMBL" id="CM001885">
    <property type="protein sequence ID" value="EOY12699.1"/>
    <property type="molecule type" value="Genomic_DNA"/>
</dbReference>
<evidence type="ECO:0000313" key="2">
    <source>
        <dbReference type="Proteomes" id="UP000026915"/>
    </source>
</evidence>
<keyword evidence="2" id="KW-1185">Reference proteome</keyword>
<gene>
    <name evidence="1" type="ORF">TCM_031217</name>
</gene>
<dbReference type="HOGENOM" id="CLU_2175653_0_0_1"/>
<sequence length="110" mass="12661">MSVNRDVAAIVMGLRQVPGHDIMLKMSLRRGWLLSQSRIDLAIVAGMVIIDCYLYKLWRNLQEKETMGEAEQNVVGNKENTEVHYQMDDKLLCIGFEGVLDKDCMCYEMM</sequence>
<protein>
    <submittedName>
        <fullName evidence="1">Uncharacterized protein</fullName>
    </submittedName>
</protein>
<dbReference type="AlphaFoldDB" id="A0A061FE20"/>
<dbReference type="InParanoid" id="A0A061FE20"/>
<name>A0A061FE20_THECC</name>
<evidence type="ECO:0000313" key="1">
    <source>
        <dbReference type="EMBL" id="EOY12699.1"/>
    </source>
</evidence>
<reference evidence="1 2" key="1">
    <citation type="journal article" date="2013" name="Genome Biol.">
        <title>The genome sequence of the most widely cultivated cacao type and its use to identify candidate genes regulating pod color.</title>
        <authorList>
            <person name="Motamayor J.C."/>
            <person name="Mockaitis K."/>
            <person name="Schmutz J."/>
            <person name="Haiminen N."/>
            <person name="Iii D.L."/>
            <person name="Cornejo O."/>
            <person name="Findley S.D."/>
            <person name="Zheng P."/>
            <person name="Utro F."/>
            <person name="Royaert S."/>
            <person name="Saski C."/>
            <person name="Jenkins J."/>
            <person name="Podicheti R."/>
            <person name="Zhao M."/>
            <person name="Scheffler B.E."/>
            <person name="Stack J.C."/>
            <person name="Feltus F.A."/>
            <person name="Mustiga G.M."/>
            <person name="Amores F."/>
            <person name="Phillips W."/>
            <person name="Marelli J.P."/>
            <person name="May G.D."/>
            <person name="Shapiro H."/>
            <person name="Ma J."/>
            <person name="Bustamante C.D."/>
            <person name="Schnell R.J."/>
            <person name="Main D."/>
            <person name="Gilbert D."/>
            <person name="Parida L."/>
            <person name="Kuhn D.N."/>
        </authorList>
    </citation>
    <scope>NUCLEOTIDE SEQUENCE [LARGE SCALE GENOMIC DNA]</scope>
    <source>
        <strain evidence="2">cv. Matina 1-6</strain>
    </source>
</reference>
<organism evidence="1 2">
    <name type="scientific">Theobroma cacao</name>
    <name type="common">Cacao</name>
    <name type="synonym">Cocoa</name>
    <dbReference type="NCBI Taxonomy" id="3641"/>
    <lineage>
        <taxon>Eukaryota</taxon>
        <taxon>Viridiplantae</taxon>
        <taxon>Streptophyta</taxon>
        <taxon>Embryophyta</taxon>
        <taxon>Tracheophyta</taxon>
        <taxon>Spermatophyta</taxon>
        <taxon>Magnoliopsida</taxon>
        <taxon>eudicotyledons</taxon>
        <taxon>Gunneridae</taxon>
        <taxon>Pentapetalae</taxon>
        <taxon>rosids</taxon>
        <taxon>malvids</taxon>
        <taxon>Malvales</taxon>
        <taxon>Malvaceae</taxon>
        <taxon>Byttnerioideae</taxon>
        <taxon>Theobroma</taxon>
    </lineage>
</organism>
<proteinExistence type="predicted"/>